<dbReference type="AlphaFoldDB" id="A0A328FE48"/>
<protein>
    <submittedName>
        <fullName evidence="2">Uncharacterized protein</fullName>
    </submittedName>
</protein>
<dbReference type="EMBL" id="CP036313">
    <property type="protein sequence ID" value="QBH13286.1"/>
    <property type="molecule type" value="Genomic_DNA"/>
</dbReference>
<keyword evidence="4" id="KW-1185">Reference proteome</keyword>
<evidence type="ECO:0000313" key="4">
    <source>
        <dbReference type="Proteomes" id="UP000293902"/>
    </source>
</evidence>
<dbReference type="EMBL" id="QLNI01000029">
    <property type="protein sequence ID" value="RAM01325.1"/>
    <property type="molecule type" value="Genomic_DNA"/>
</dbReference>
<dbReference type="Proteomes" id="UP000293902">
    <property type="component" value="Chromosome"/>
</dbReference>
<organism evidence="2 3">
    <name type="scientific">Desulfobacter hydrogenophilus</name>
    <dbReference type="NCBI Taxonomy" id="2291"/>
    <lineage>
        <taxon>Bacteria</taxon>
        <taxon>Pseudomonadati</taxon>
        <taxon>Thermodesulfobacteriota</taxon>
        <taxon>Desulfobacteria</taxon>
        <taxon>Desulfobacterales</taxon>
        <taxon>Desulfobacteraceae</taxon>
        <taxon>Desulfobacter</taxon>
    </lineage>
</organism>
<evidence type="ECO:0000313" key="2">
    <source>
        <dbReference type="EMBL" id="RAM01325.1"/>
    </source>
</evidence>
<reference evidence="1 4" key="2">
    <citation type="submission" date="2019-02" db="EMBL/GenBank/DDBJ databases">
        <title>Complete genome sequence of Desulfobacter hydrogenophilus AcRS1.</title>
        <authorList>
            <person name="Marietou A."/>
            <person name="Lund M.B."/>
            <person name="Marshall I.P.G."/>
            <person name="Schreiber L."/>
            <person name="Jorgensen B."/>
        </authorList>
    </citation>
    <scope>NUCLEOTIDE SEQUENCE [LARGE SCALE GENOMIC DNA]</scope>
    <source>
        <strain evidence="1 4">AcRS1</strain>
    </source>
</reference>
<dbReference type="OrthoDB" id="9789917at2"/>
<dbReference type="RefSeq" id="WP_111958008.1">
    <property type="nucleotide sequence ID" value="NZ_CP036313.1"/>
</dbReference>
<dbReference type="Proteomes" id="UP000248798">
    <property type="component" value="Unassembled WGS sequence"/>
</dbReference>
<sequence length="129" mass="15071">MKRTPYRKLDLDHGHCLEVFDDSRKIGADAWVVIMTAIMKIPVETSLFTSEPLSDSEFDDILSTLGSPIEYRYQLKRNMIMAHEKDDVLENLVNTFFENTGRYVANPKFPEKLALKAYRERVEKDKKKK</sequence>
<evidence type="ECO:0000313" key="1">
    <source>
        <dbReference type="EMBL" id="QBH13286.1"/>
    </source>
</evidence>
<evidence type="ECO:0000313" key="3">
    <source>
        <dbReference type="Proteomes" id="UP000248798"/>
    </source>
</evidence>
<reference evidence="2 3" key="1">
    <citation type="submission" date="2018-06" db="EMBL/GenBank/DDBJ databases">
        <title>Complete Genome Sequence of Desulfobacter hydrogenophilus (DSM3380).</title>
        <authorList>
            <person name="Marietou A."/>
            <person name="Schreiber L."/>
            <person name="Marshall I."/>
            <person name="Jorgensen B."/>
        </authorList>
    </citation>
    <scope>NUCLEOTIDE SEQUENCE [LARGE SCALE GENOMIC DNA]</scope>
    <source>
        <strain evidence="2 3">DSM 3380</strain>
    </source>
</reference>
<proteinExistence type="predicted"/>
<accession>A0A328FE48</accession>
<name>A0A328FE48_9BACT</name>
<gene>
    <name evidence="2" type="ORF">DO021_14680</name>
    <name evidence="1" type="ORF">EYB58_10350</name>
</gene>